<protein>
    <recommendedName>
        <fullName evidence="11">Recombinase family protein</fullName>
    </recommendedName>
</protein>
<evidence type="ECO:0008006" key="11">
    <source>
        <dbReference type="Google" id="ProtNLM"/>
    </source>
</evidence>
<dbReference type="AlphaFoldDB" id="A0A2H0BVD9"/>
<dbReference type="Pfam" id="PF07508">
    <property type="entry name" value="Recombinase"/>
    <property type="match status" value="1"/>
</dbReference>
<feature type="coiled-coil region" evidence="6">
    <location>
        <begin position="351"/>
        <end position="425"/>
    </location>
</feature>
<dbReference type="GO" id="GO:0003677">
    <property type="term" value="F:DNA binding"/>
    <property type="evidence" value="ECO:0007669"/>
    <property type="project" value="UniProtKB-KW"/>
</dbReference>
<evidence type="ECO:0000256" key="6">
    <source>
        <dbReference type="SAM" id="Coils"/>
    </source>
</evidence>
<evidence type="ECO:0000256" key="4">
    <source>
        <dbReference type="PIRSR" id="PIRSR606118-50"/>
    </source>
</evidence>
<evidence type="ECO:0000256" key="5">
    <source>
        <dbReference type="PROSITE-ProRule" id="PRU10137"/>
    </source>
</evidence>
<dbReference type="InterPro" id="IPR006118">
    <property type="entry name" value="Recombinase_CS"/>
</dbReference>
<sequence>MKNAVIYARVSTTEQAEKGKSIETQLKIAKKWAKDNDYKVISLYVDEGKSATNLNRPALQDLLTKCRDDKSIDAVLIQDTDRLARNTLDHLTIKAILKKVDVEIISISQPMIDSSPEGNLIDTILASVNAFQSQITGRKTSKVLEEKAKLGWYPGGLPPLGYKNVENPKPTCSLDRKIITIDEPTASYIKQVFQEYSTGNHNITNLTEWLRNKGVKSVTGVTLHKSRLADYFREPFYIGKFRWGKKLYQGKHKPLISESLFKLVGQVLDAHNQNASRTRKHNFLLRGFLYCPECDNRLWAEYHNKQNKLYGFYYCYHCRPREYTDMLKLEQAVEKLFTKIELSKEYTKHVLDTAKKMMLELRTNVDRDRQELVKRKSKLTKAIQETEDARFISKTLTEERFNSIYNRYHKELKEVDQQMQGLSSDQSEKVKSLEKLLVLAENIGKTYEKADPRLKRSYLGLFFKKIYIKDNKVLKYKLSPQLEPLIKDGSVRVRTSGLRG</sequence>
<dbReference type="InterPro" id="IPR006119">
    <property type="entry name" value="Resolv_N"/>
</dbReference>
<dbReference type="InterPro" id="IPR011109">
    <property type="entry name" value="DNA_bind_recombinase_dom"/>
</dbReference>
<evidence type="ECO:0000259" key="8">
    <source>
        <dbReference type="PROSITE" id="PS51737"/>
    </source>
</evidence>
<evidence type="ECO:0000259" key="7">
    <source>
        <dbReference type="PROSITE" id="PS51736"/>
    </source>
</evidence>
<proteinExistence type="predicted"/>
<dbReference type="Gene3D" id="3.40.50.1390">
    <property type="entry name" value="Resolvase, N-terminal catalytic domain"/>
    <property type="match status" value="1"/>
</dbReference>
<keyword evidence="3" id="KW-0233">DNA recombination</keyword>
<dbReference type="PANTHER" id="PTHR30461">
    <property type="entry name" value="DNA-INVERTASE FROM LAMBDOID PROPHAGE"/>
    <property type="match status" value="1"/>
</dbReference>
<evidence type="ECO:0000313" key="10">
    <source>
        <dbReference type="Proteomes" id="UP000231246"/>
    </source>
</evidence>
<dbReference type="SMART" id="SM00857">
    <property type="entry name" value="Resolvase"/>
    <property type="match status" value="1"/>
</dbReference>
<dbReference type="Pfam" id="PF00239">
    <property type="entry name" value="Resolvase"/>
    <property type="match status" value="1"/>
</dbReference>
<dbReference type="CDD" id="cd00338">
    <property type="entry name" value="Ser_Recombinase"/>
    <property type="match status" value="1"/>
</dbReference>
<evidence type="ECO:0000313" key="9">
    <source>
        <dbReference type="EMBL" id="PIP61509.1"/>
    </source>
</evidence>
<dbReference type="SUPFAM" id="SSF53041">
    <property type="entry name" value="Resolvase-like"/>
    <property type="match status" value="1"/>
</dbReference>
<dbReference type="InterPro" id="IPR036162">
    <property type="entry name" value="Resolvase-like_N_sf"/>
</dbReference>
<keyword evidence="1" id="KW-0229">DNA integration</keyword>
<dbReference type="PROSITE" id="PS51736">
    <property type="entry name" value="RECOMBINASES_3"/>
    <property type="match status" value="1"/>
</dbReference>
<dbReference type="EMBL" id="PCTA01000025">
    <property type="protein sequence ID" value="PIP61509.1"/>
    <property type="molecule type" value="Genomic_DNA"/>
</dbReference>
<name>A0A2H0BVD9_9BACT</name>
<dbReference type="PANTHER" id="PTHR30461:SF23">
    <property type="entry name" value="DNA RECOMBINASE-RELATED"/>
    <property type="match status" value="1"/>
</dbReference>
<keyword evidence="2" id="KW-0238">DNA-binding</keyword>
<organism evidence="9 10">
    <name type="scientific">Candidatus Roizmanbacteria bacterium CG22_combo_CG10-13_8_21_14_all_38_20</name>
    <dbReference type="NCBI Taxonomy" id="1974862"/>
    <lineage>
        <taxon>Bacteria</taxon>
        <taxon>Candidatus Roizmaniibacteriota</taxon>
    </lineage>
</organism>
<dbReference type="InterPro" id="IPR038109">
    <property type="entry name" value="DNA_bind_recomb_sf"/>
</dbReference>
<dbReference type="GO" id="GO:0000150">
    <property type="term" value="F:DNA strand exchange activity"/>
    <property type="evidence" value="ECO:0007669"/>
    <property type="project" value="InterPro"/>
</dbReference>
<evidence type="ECO:0000256" key="2">
    <source>
        <dbReference type="ARBA" id="ARBA00023125"/>
    </source>
</evidence>
<accession>A0A2H0BVD9</accession>
<feature type="domain" description="Recombinase" evidence="8">
    <location>
        <begin position="159"/>
        <end position="274"/>
    </location>
</feature>
<dbReference type="Proteomes" id="UP000231246">
    <property type="component" value="Unassembled WGS sequence"/>
</dbReference>
<feature type="active site" description="O-(5'-phospho-DNA)-serine intermediate" evidence="4 5">
    <location>
        <position position="11"/>
    </location>
</feature>
<dbReference type="PROSITE" id="PS00397">
    <property type="entry name" value="RECOMBINASES_1"/>
    <property type="match status" value="1"/>
</dbReference>
<evidence type="ECO:0000256" key="3">
    <source>
        <dbReference type="ARBA" id="ARBA00023172"/>
    </source>
</evidence>
<comment type="caution">
    <text evidence="9">The sequence shown here is derived from an EMBL/GenBank/DDBJ whole genome shotgun (WGS) entry which is preliminary data.</text>
</comment>
<gene>
    <name evidence="9" type="ORF">COW99_03770</name>
</gene>
<reference evidence="9 10" key="1">
    <citation type="submission" date="2017-09" db="EMBL/GenBank/DDBJ databases">
        <title>Depth-based differentiation of microbial function through sediment-hosted aquifers and enrichment of novel symbionts in the deep terrestrial subsurface.</title>
        <authorList>
            <person name="Probst A.J."/>
            <person name="Ladd B."/>
            <person name="Jarett J.K."/>
            <person name="Geller-Mcgrath D.E."/>
            <person name="Sieber C.M."/>
            <person name="Emerson J.B."/>
            <person name="Anantharaman K."/>
            <person name="Thomas B.C."/>
            <person name="Malmstrom R."/>
            <person name="Stieglmeier M."/>
            <person name="Klingl A."/>
            <person name="Woyke T."/>
            <person name="Ryan C.M."/>
            <person name="Banfield J.F."/>
        </authorList>
    </citation>
    <scope>NUCLEOTIDE SEQUENCE [LARGE SCALE GENOMIC DNA]</scope>
    <source>
        <strain evidence="9">CG22_combo_CG10-13_8_21_14_all_38_20</strain>
    </source>
</reference>
<evidence type="ECO:0000256" key="1">
    <source>
        <dbReference type="ARBA" id="ARBA00022908"/>
    </source>
</evidence>
<keyword evidence="6" id="KW-0175">Coiled coil</keyword>
<dbReference type="Gene3D" id="3.90.1750.20">
    <property type="entry name" value="Putative Large Serine Recombinase, Chain B, Domain 2"/>
    <property type="match status" value="1"/>
</dbReference>
<feature type="domain" description="Resolvase/invertase-type recombinase catalytic" evidence="7">
    <location>
        <begin position="3"/>
        <end position="151"/>
    </location>
</feature>
<dbReference type="GO" id="GO:0015074">
    <property type="term" value="P:DNA integration"/>
    <property type="evidence" value="ECO:0007669"/>
    <property type="project" value="UniProtKB-KW"/>
</dbReference>
<dbReference type="InterPro" id="IPR050639">
    <property type="entry name" value="SSR_resolvase"/>
</dbReference>
<dbReference type="PROSITE" id="PS51737">
    <property type="entry name" value="RECOMBINASE_DNA_BIND"/>
    <property type="match status" value="1"/>
</dbReference>